<reference evidence="7" key="1">
    <citation type="journal article" date="2019" name="Int. J. Syst. Evol. Microbiol.">
        <title>The Global Catalogue of Microorganisms (GCM) 10K type strain sequencing project: providing services to taxonomists for standard genome sequencing and annotation.</title>
        <authorList>
            <consortium name="The Broad Institute Genomics Platform"/>
            <consortium name="The Broad Institute Genome Sequencing Center for Infectious Disease"/>
            <person name="Wu L."/>
            <person name="Ma J."/>
        </authorList>
    </citation>
    <scope>NUCLEOTIDE SEQUENCE [LARGE SCALE GENOMIC DNA]</scope>
    <source>
        <strain evidence="7">KCTC 32255</strain>
    </source>
</reference>
<evidence type="ECO:0000256" key="4">
    <source>
        <dbReference type="SAM" id="MobiDB-lite"/>
    </source>
</evidence>
<dbReference type="SMART" id="SM00382">
    <property type="entry name" value="AAA"/>
    <property type="match status" value="1"/>
</dbReference>
<accession>A0ABW2BV77</accession>
<dbReference type="InterPro" id="IPR003593">
    <property type="entry name" value="AAA+_ATPase"/>
</dbReference>
<dbReference type="PANTHER" id="PTHR43023:SF6">
    <property type="entry name" value="INTERMEMBRANE PHOSPHOLIPID TRANSPORT SYSTEM ATP-BINDING PROTEIN MLAF"/>
    <property type="match status" value="1"/>
</dbReference>
<dbReference type="EMBL" id="JBHSXX010000001">
    <property type="protein sequence ID" value="MFC6866235.1"/>
    <property type="molecule type" value="Genomic_DNA"/>
</dbReference>
<dbReference type="Pfam" id="PF00005">
    <property type="entry name" value="ABC_tran"/>
    <property type="match status" value="1"/>
</dbReference>
<dbReference type="PANTHER" id="PTHR43023">
    <property type="entry name" value="PROTEIN TRIGALACTOSYLDIACYLGLYCEROL 3, CHLOROPLASTIC"/>
    <property type="match status" value="1"/>
</dbReference>
<evidence type="ECO:0000256" key="1">
    <source>
        <dbReference type="ARBA" id="ARBA00022448"/>
    </source>
</evidence>
<dbReference type="Gene3D" id="3.40.50.300">
    <property type="entry name" value="P-loop containing nucleotide triphosphate hydrolases"/>
    <property type="match status" value="1"/>
</dbReference>
<dbReference type="PROSITE" id="PS00211">
    <property type="entry name" value="ABC_TRANSPORTER_1"/>
    <property type="match status" value="1"/>
</dbReference>
<dbReference type="Proteomes" id="UP001596337">
    <property type="component" value="Unassembled WGS sequence"/>
</dbReference>
<feature type="domain" description="ABC transporter" evidence="5">
    <location>
        <begin position="31"/>
        <end position="268"/>
    </location>
</feature>
<comment type="caution">
    <text evidence="6">The sequence shown here is derived from an EMBL/GenBank/DDBJ whole genome shotgun (WGS) entry which is preliminary data.</text>
</comment>
<protein>
    <submittedName>
        <fullName evidence="6">ABC transporter ATP-binding protein</fullName>
    </submittedName>
</protein>
<name>A0ABW2BV77_9PSEU</name>
<dbReference type="SUPFAM" id="SSF52540">
    <property type="entry name" value="P-loop containing nucleoside triphosphate hydrolases"/>
    <property type="match status" value="1"/>
</dbReference>
<dbReference type="InterPro" id="IPR017871">
    <property type="entry name" value="ABC_transporter-like_CS"/>
</dbReference>
<dbReference type="CDD" id="cd03261">
    <property type="entry name" value="ABC_Org_Solvent_Resistant"/>
    <property type="match status" value="1"/>
</dbReference>
<dbReference type="InterPro" id="IPR003439">
    <property type="entry name" value="ABC_transporter-like_ATP-bd"/>
</dbReference>
<evidence type="ECO:0000313" key="6">
    <source>
        <dbReference type="EMBL" id="MFC6866235.1"/>
    </source>
</evidence>
<evidence type="ECO:0000313" key="7">
    <source>
        <dbReference type="Proteomes" id="UP001596337"/>
    </source>
</evidence>
<dbReference type="InterPro" id="IPR027417">
    <property type="entry name" value="P-loop_NTPase"/>
</dbReference>
<keyword evidence="3 6" id="KW-0067">ATP-binding</keyword>
<gene>
    <name evidence="6" type="ORF">ACFQGD_03670</name>
</gene>
<keyword evidence="2" id="KW-0547">Nucleotide-binding</keyword>
<evidence type="ECO:0000256" key="2">
    <source>
        <dbReference type="ARBA" id="ARBA00022741"/>
    </source>
</evidence>
<evidence type="ECO:0000256" key="3">
    <source>
        <dbReference type="ARBA" id="ARBA00022840"/>
    </source>
</evidence>
<feature type="region of interest" description="Disordered" evidence="4">
    <location>
        <begin position="1"/>
        <end position="21"/>
    </location>
</feature>
<keyword evidence="7" id="KW-1185">Reference proteome</keyword>
<proteinExistence type="predicted"/>
<dbReference type="PROSITE" id="PS50893">
    <property type="entry name" value="ABC_TRANSPORTER_2"/>
    <property type="match status" value="1"/>
</dbReference>
<dbReference type="GO" id="GO:0005524">
    <property type="term" value="F:ATP binding"/>
    <property type="evidence" value="ECO:0007669"/>
    <property type="project" value="UniProtKB-KW"/>
</dbReference>
<keyword evidence="1" id="KW-0813">Transport</keyword>
<dbReference type="RefSeq" id="WP_345407439.1">
    <property type="nucleotide sequence ID" value="NZ_BAABLA010000123.1"/>
</dbReference>
<sequence length="278" mass="30000">MSRTVSADSPDGRVSGSFAPPVYGNDNGHTIELLDVHKSFGGGAPVLNGVTAGFTDNAITTVLGPSGTGKSVLLKHIVGLLEPDAGQVRVFGQDIWQVSKEERYDLRKRFGVLFQDGALFGSMNLYDNVAFPLRKHTRKSESEIREIVMAHLKEVGLEQATDKAPSEISGGMRKRAGFARALVMRPDVVLFDEPDSGLDPVRTKLLCQLIAEVHREHGGTYIVITHDIASAHTLSDYIGLLWQGKLVHYGAAEGAFASDDPFVRQFLSGDAAGPLGMD</sequence>
<organism evidence="6 7">
    <name type="scientific">Haloechinothrix salitolerans</name>
    <dbReference type="NCBI Taxonomy" id="926830"/>
    <lineage>
        <taxon>Bacteria</taxon>
        <taxon>Bacillati</taxon>
        <taxon>Actinomycetota</taxon>
        <taxon>Actinomycetes</taxon>
        <taxon>Pseudonocardiales</taxon>
        <taxon>Pseudonocardiaceae</taxon>
        <taxon>Haloechinothrix</taxon>
    </lineage>
</organism>
<evidence type="ECO:0000259" key="5">
    <source>
        <dbReference type="PROSITE" id="PS50893"/>
    </source>
</evidence>